<comment type="subcellular location">
    <subcellularLocation>
        <location evidence="11">Cytoplasm</location>
    </subcellularLocation>
</comment>
<dbReference type="SUPFAM" id="SSF51395">
    <property type="entry name" value="FMN-linked oxidoreductases"/>
    <property type="match status" value="1"/>
</dbReference>
<comment type="cofactor">
    <cofactor evidence="11">
        <name>Mg(2+)</name>
        <dbReference type="ChEBI" id="CHEBI:18420"/>
    </cofactor>
</comment>
<dbReference type="PANTHER" id="PTHR43665:SF1">
    <property type="entry name" value="ISOPENTENYL-DIPHOSPHATE DELTA-ISOMERASE"/>
    <property type="match status" value="1"/>
</dbReference>
<feature type="binding site" evidence="11">
    <location>
        <position position="210"/>
    </location>
    <ligand>
        <name>FMN</name>
        <dbReference type="ChEBI" id="CHEBI:58210"/>
    </ligand>
</feature>
<dbReference type="Pfam" id="PF01070">
    <property type="entry name" value="FMN_dh"/>
    <property type="match status" value="1"/>
</dbReference>
<evidence type="ECO:0000259" key="12">
    <source>
        <dbReference type="Pfam" id="PF01070"/>
    </source>
</evidence>
<feature type="binding site" evidence="11">
    <location>
        <position position="149"/>
    </location>
    <ligand>
        <name>Mg(2+)</name>
        <dbReference type="ChEBI" id="CHEBI:18420"/>
    </ligand>
</feature>
<comment type="catalytic activity">
    <reaction evidence="11">
        <text>isopentenyl diphosphate = dimethylallyl diphosphate</text>
        <dbReference type="Rhea" id="RHEA:23284"/>
        <dbReference type="ChEBI" id="CHEBI:57623"/>
        <dbReference type="ChEBI" id="CHEBI:128769"/>
        <dbReference type="EC" id="5.3.3.2"/>
    </reaction>
</comment>
<evidence type="ECO:0000256" key="5">
    <source>
        <dbReference type="ARBA" id="ARBA00022723"/>
    </source>
</evidence>
<keyword evidence="9 11" id="KW-0413">Isomerase</keyword>
<evidence type="ECO:0000256" key="10">
    <source>
        <dbReference type="ARBA" id="ARBA00025810"/>
    </source>
</evidence>
<evidence type="ECO:0000313" key="14">
    <source>
        <dbReference type="Proteomes" id="UP001597427"/>
    </source>
</evidence>
<dbReference type="PANTHER" id="PTHR43665">
    <property type="entry name" value="ISOPENTENYL-DIPHOSPHATE DELTA-ISOMERASE"/>
    <property type="match status" value="1"/>
</dbReference>
<feature type="binding site" evidence="11">
    <location>
        <position position="118"/>
    </location>
    <ligand>
        <name>FMN</name>
        <dbReference type="ChEBI" id="CHEBI:58210"/>
    </ligand>
</feature>
<keyword evidence="3 11" id="KW-0285">Flavoprotein</keyword>
<evidence type="ECO:0000256" key="7">
    <source>
        <dbReference type="ARBA" id="ARBA00022857"/>
    </source>
</evidence>
<dbReference type="InterPro" id="IPR013785">
    <property type="entry name" value="Aldolase_TIM"/>
</dbReference>
<sequence length="353" mass="38968">MNRKDEHVSLAKAFHKQRSTDFDHVHVIHRSFPQVATEEISIASKLAKLSLTSPFFINAMTGGSEKTKQLNEQLAILARETSLAMATGSVSIALKDPSVQESFTIVRKTNPNGIIFANVGAGSTLDQAQRAVDLLEANALQIHVNAPQELVMPEGDRDFRYWLEDIAKIVDTLSVPVIVKEVGFGMTRETIQQLINCGVTCVDVSGQGGTSFTQIENARRKKREYGYLDNYGVSTVQSLLEANEVPYPYEYIASGGIRNAYDIFKALCLGASAVGLSGTILNHLLVKGVDETVALIQQWQAELTTLYAMTGSKTTLHTRAVPLFFTGPVRDWCDARRIALDSYSFRKSFYDTH</sequence>
<dbReference type="Proteomes" id="UP001597427">
    <property type="component" value="Unassembled WGS sequence"/>
</dbReference>
<feature type="binding site" evidence="11">
    <location>
        <begin position="59"/>
        <end position="61"/>
    </location>
    <ligand>
        <name>FMN</name>
        <dbReference type="ChEBI" id="CHEBI:58210"/>
    </ligand>
</feature>
<feature type="binding site" evidence="11">
    <location>
        <position position="180"/>
    </location>
    <ligand>
        <name>FMN</name>
        <dbReference type="ChEBI" id="CHEBI:58210"/>
    </ligand>
</feature>
<comment type="cofactor">
    <cofactor evidence="11">
        <name>NADPH</name>
        <dbReference type="ChEBI" id="CHEBI:57783"/>
    </cofactor>
</comment>
<dbReference type="PIRSF" id="PIRSF003314">
    <property type="entry name" value="IPP_isomerase"/>
    <property type="match status" value="1"/>
</dbReference>
<comment type="function">
    <text evidence="11">Involved in the biosynthesis of isoprenoids. Catalyzes the 1,3-allylic rearrangement of the homoallylic substrate isopentenyl (IPP) to its allylic isomer, dimethylallyl diphosphate (DMAPP).</text>
</comment>
<comment type="caution">
    <text evidence="11">Lacks conserved residue(s) required for the propagation of feature annotation.</text>
</comment>
<evidence type="ECO:0000256" key="2">
    <source>
        <dbReference type="ARBA" id="ARBA00022490"/>
    </source>
</evidence>
<feature type="binding site" evidence="11">
    <location>
        <position position="205"/>
    </location>
    <ligand>
        <name>FMN</name>
        <dbReference type="ChEBI" id="CHEBI:58210"/>
    </ligand>
</feature>
<comment type="similarity">
    <text evidence="11">Belongs to the IPP isomerase type 2 family.</text>
</comment>
<feature type="binding site" evidence="11">
    <location>
        <position position="89"/>
    </location>
    <ligand>
        <name>FMN</name>
        <dbReference type="ChEBI" id="CHEBI:58210"/>
    </ligand>
</feature>
<dbReference type="HAMAP" id="MF_00354">
    <property type="entry name" value="Idi_2"/>
    <property type="match status" value="1"/>
</dbReference>
<evidence type="ECO:0000313" key="13">
    <source>
        <dbReference type="EMBL" id="MFD2729926.1"/>
    </source>
</evidence>
<evidence type="ECO:0000256" key="3">
    <source>
        <dbReference type="ARBA" id="ARBA00022630"/>
    </source>
</evidence>
<evidence type="ECO:0000256" key="4">
    <source>
        <dbReference type="ARBA" id="ARBA00022643"/>
    </source>
</evidence>
<accession>A0ABW5TKS9</accession>
<dbReference type="EC" id="5.3.3.2" evidence="11"/>
<dbReference type="CDD" id="cd02811">
    <property type="entry name" value="IDI-2_FMN"/>
    <property type="match status" value="1"/>
</dbReference>
<dbReference type="RefSeq" id="WP_379982727.1">
    <property type="nucleotide sequence ID" value="NZ_JBHUMO010000071.1"/>
</dbReference>
<evidence type="ECO:0000256" key="1">
    <source>
        <dbReference type="ARBA" id="ARBA00001917"/>
    </source>
</evidence>
<dbReference type="SMART" id="SM01240">
    <property type="entry name" value="IMPDH"/>
    <property type="match status" value="1"/>
</dbReference>
<evidence type="ECO:0000256" key="9">
    <source>
        <dbReference type="ARBA" id="ARBA00023235"/>
    </source>
</evidence>
<evidence type="ECO:0000256" key="11">
    <source>
        <dbReference type="HAMAP-Rule" id="MF_00354"/>
    </source>
</evidence>
<organism evidence="13 14">
    <name type="scientific">Enterococcus camelliae</name>
    <dbReference type="NCBI Taxonomy" id="453959"/>
    <lineage>
        <taxon>Bacteria</taxon>
        <taxon>Bacillati</taxon>
        <taxon>Bacillota</taxon>
        <taxon>Bacilli</taxon>
        <taxon>Lactobacillales</taxon>
        <taxon>Enterococcaceae</taxon>
        <taxon>Enterococcus</taxon>
    </lineage>
</organism>
<feature type="binding site" evidence="11">
    <location>
        <begin position="277"/>
        <end position="278"/>
    </location>
    <ligand>
        <name>FMN</name>
        <dbReference type="ChEBI" id="CHEBI:58210"/>
    </ligand>
</feature>
<feature type="binding site" evidence="11">
    <location>
        <position position="148"/>
    </location>
    <ligand>
        <name>substrate</name>
    </ligand>
</feature>
<keyword evidence="8 11" id="KW-0414">Isoprene biosynthesis</keyword>
<dbReference type="NCBIfam" id="TIGR02151">
    <property type="entry name" value="IPP_isom_2"/>
    <property type="match status" value="1"/>
</dbReference>
<feature type="binding site" evidence="11">
    <location>
        <begin position="3"/>
        <end position="4"/>
    </location>
    <ligand>
        <name>substrate</name>
    </ligand>
</feature>
<feature type="domain" description="FMN-dependent dehydrogenase" evidence="12">
    <location>
        <begin position="163"/>
        <end position="314"/>
    </location>
</feature>
<keyword evidence="4 11" id="KW-0288">FMN</keyword>
<name>A0ABW5TKS9_9ENTE</name>
<comment type="caution">
    <text evidence="13">The sequence shown here is derived from an EMBL/GenBank/DDBJ whole genome shotgun (WGS) entry which is preliminary data.</text>
</comment>
<keyword evidence="6 11" id="KW-0460">Magnesium</keyword>
<comment type="subunit">
    <text evidence="10 11">Homooctamer. Dimer of tetramers.</text>
</comment>
<keyword evidence="5 11" id="KW-0479">Metal-binding</keyword>
<keyword evidence="14" id="KW-1185">Reference proteome</keyword>
<dbReference type="GO" id="GO:0004452">
    <property type="term" value="F:isopentenyl-diphosphate delta-isomerase activity"/>
    <property type="evidence" value="ECO:0007669"/>
    <property type="project" value="UniProtKB-EC"/>
</dbReference>
<keyword evidence="7 11" id="KW-0521">NADP</keyword>
<evidence type="ECO:0000256" key="6">
    <source>
        <dbReference type="ARBA" id="ARBA00022842"/>
    </source>
</evidence>
<dbReference type="EMBL" id="JBHUMO010000071">
    <property type="protein sequence ID" value="MFD2729926.1"/>
    <property type="molecule type" value="Genomic_DNA"/>
</dbReference>
<evidence type="ECO:0000256" key="8">
    <source>
        <dbReference type="ARBA" id="ARBA00023229"/>
    </source>
</evidence>
<feature type="binding site" evidence="11">
    <location>
        <begin position="256"/>
        <end position="258"/>
    </location>
    <ligand>
        <name>FMN</name>
        <dbReference type="ChEBI" id="CHEBI:58210"/>
    </ligand>
</feature>
<dbReference type="InterPro" id="IPR000262">
    <property type="entry name" value="FMN-dep_DH"/>
</dbReference>
<dbReference type="Gene3D" id="3.20.20.70">
    <property type="entry name" value="Aldolase class I"/>
    <property type="match status" value="1"/>
</dbReference>
<reference evidence="14" key="1">
    <citation type="journal article" date="2019" name="Int. J. Syst. Evol. Microbiol.">
        <title>The Global Catalogue of Microorganisms (GCM) 10K type strain sequencing project: providing services to taxonomists for standard genome sequencing and annotation.</title>
        <authorList>
            <consortium name="The Broad Institute Genomics Platform"/>
            <consortium name="The Broad Institute Genome Sequencing Center for Infectious Disease"/>
            <person name="Wu L."/>
            <person name="Ma J."/>
        </authorList>
    </citation>
    <scope>NUCLEOTIDE SEQUENCE [LARGE SCALE GENOMIC DNA]</scope>
    <source>
        <strain evidence="14">TISTR 932</strain>
    </source>
</reference>
<keyword evidence="2 11" id="KW-0963">Cytoplasm</keyword>
<gene>
    <name evidence="11 13" type="primary">fni</name>
    <name evidence="13" type="ORF">ACFSR0_11130</name>
</gene>
<dbReference type="InterPro" id="IPR011179">
    <property type="entry name" value="IPdP_isomerase"/>
</dbReference>
<proteinExistence type="inferred from homology"/>
<comment type="cofactor">
    <cofactor evidence="1 11">
        <name>FMN</name>
        <dbReference type="ChEBI" id="CHEBI:58210"/>
    </cofactor>
</comment>
<protein>
    <recommendedName>
        <fullName evidence="11">Isopentenyl-diphosphate delta-isomerase</fullName>
        <shortName evidence="11">IPP isomerase</shortName>
        <ecNumber evidence="11">5.3.3.2</ecNumber>
    </recommendedName>
    <alternativeName>
        <fullName evidence="11">Isopentenyl diphosphate:dimethylallyl diphosphate isomerase</fullName>
    </alternativeName>
    <alternativeName>
        <fullName evidence="11">Isopentenyl pyrophosphate isomerase</fullName>
    </alternativeName>
    <alternativeName>
        <fullName evidence="11">Type 2 isopentenyl diphosphate isomerase</fullName>
        <shortName evidence="11">IDI-2</shortName>
    </alternativeName>
</protein>